<evidence type="ECO:0000313" key="3">
    <source>
        <dbReference type="Proteomes" id="UP000886998"/>
    </source>
</evidence>
<evidence type="ECO:0000313" key="2">
    <source>
        <dbReference type="EMBL" id="GFY59812.1"/>
    </source>
</evidence>
<gene>
    <name evidence="2" type="ORF">TNIN_393021</name>
</gene>
<sequence>MLIQPSGPSPPPFKALANKPKPTALLQLSPTEENVISPKRTRRFTPPTSSPPTRGKRESHLAEKGFLSLFFTEQLIVFLPPPFL</sequence>
<dbReference type="AlphaFoldDB" id="A0A8X6XT97"/>
<feature type="compositionally biased region" description="Low complexity" evidence="1">
    <location>
        <begin position="44"/>
        <end position="53"/>
    </location>
</feature>
<proteinExistence type="predicted"/>
<organism evidence="2 3">
    <name type="scientific">Trichonephila inaurata madagascariensis</name>
    <dbReference type="NCBI Taxonomy" id="2747483"/>
    <lineage>
        <taxon>Eukaryota</taxon>
        <taxon>Metazoa</taxon>
        <taxon>Ecdysozoa</taxon>
        <taxon>Arthropoda</taxon>
        <taxon>Chelicerata</taxon>
        <taxon>Arachnida</taxon>
        <taxon>Araneae</taxon>
        <taxon>Araneomorphae</taxon>
        <taxon>Entelegynae</taxon>
        <taxon>Araneoidea</taxon>
        <taxon>Nephilidae</taxon>
        <taxon>Trichonephila</taxon>
        <taxon>Trichonephila inaurata</taxon>
    </lineage>
</organism>
<dbReference type="EMBL" id="BMAV01012826">
    <property type="protein sequence ID" value="GFY59812.1"/>
    <property type="molecule type" value="Genomic_DNA"/>
</dbReference>
<reference evidence="2" key="1">
    <citation type="submission" date="2020-08" db="EMBL/GenBank/DDBJ databases">
        <title>Multicomponent nature underlies the extraordinary mechanical properties of spider dragline silk.</title>
        <authorList>
            <person name="Kono N."/>
            <person name="Nakamura H."/>
            <person name="Mori M."/>
            <person name="Yoshida Y."/>
            <person name="Ohtoshi R."/>
            <person name="Malay A.D."/>
            <person name="Moran D.A.P."/>
            <person name="Tomita M."/>
            <person name="Numata K."/>
            <person name="Arakawa K."/>
        </authorList>
    </citation>
    <scope>NUCLEOTIDE SEQUENCE</scope>
</reference>
<protein>
    <submittedName>
        <fullName evidence="2">Uncharacterized protein</fullName>
    </submittedName>
</protein>
<comment type="caution">
    <text evidence="2">The sequence shown here is derived from an EMBL/GenBank/DDBJ whole genome shotgun (WGS) entry which is preliminary data.</text>
</comment>
<feature type="region of interest" description="Disordered" evidence="1">
    <location>
        <begin position="1"/>
        <end position="59"/>
    </location>
</feature>
<keyword evidence="3" id="KW-1185">Reference proteome</keyword>
<dbReference type="Proteomes" id="UP000886998">
    <property type="component" value="Unassembled WGS sequence"/>
</dbReference>
<name>A0A8X6XT97_9ARAC</name>
<accession>A0A8X6XT97</accession>
<evidence type="ECO:0000256" key="1">
    <source>
        <dbReference type="SAM" id="MobiDB-lite"/>
    </source>
</evidence>